<dbReference type="EMBL" id="CP002568">
    <property type="protein sequence ID" value="ADZ69868.1"/>
    <property type="molecule type" value="Genomic_DNA"/>
</dbReference>
<keyword evidence="2" id="KW-1185">Reference proteome</keyword>
<dbReference type="HOGENOM" id="CLU_1538672_0_0_5"/>
<evidence type="ECO:0000313" key="2">
    <source>
        <dbReference type="Proteomes" id="UP000008130"/>
    </source>
</evidence>
<proteinExistence type="predicted"/>
<sequence>MSGDVKLDEIFDQLERGIAKLDIEALARMSDPKRMLNNSLNIRNLDTGGHLLGLNIDYSGKEARINIPPGGNQTVQNFSFLTMWFIQIHVDPPVRLTNQANNVCFYEVNRLMTNGHNVQQQFINPHAGATAVYGLDVNDRLIVVPVSMTQYYLRHANHIRWQAPGEDRRMREAQ</sequence>
<reference evidence="1 2" key="1">
    <citation type="journal article" date="2011" name="J. Bacteriol.">
        <title>Complete genome sequence of Polymorphum gilvum SL003B-26A1T, a crude oil-degrading bacterium from oil-polluted saline soil.</title>
        <authorList>
            <person name="Li S.G."/>
            <person name="Tang Y.Q."/>
            <person name="Nie Y."/>
            <person name="Cai M."/>
            <person name="Wu X.L."/>
        </authorList>
    </citation>
    <scope>NUCLEOTIDE SEQUENCE [LARGE SCALE GENOMIC DNA]</scope>
    <source>
        <strain evidence="2">LMG 25793 / CGMCC 1.9160 / SL003B-26A1</strain>
    </source>
</reference>
<dbReference type="Proteomes" id="UP000008130">
    <property type="component" value="Chromosome"/>
</dbReference>
<dbReference type="RefSeq" id="WP_013652185.1">
    <property type="nucleotide sequence ID" value="NC_015259.1"/>
</dbReference>
<protein>
    <submittedName>
        <fullName evidence="1">Uncharacterized protein</fullName>
    </submittedName>
</protein>
<dbReference type="AlphaFoldDB" id="F2J361"/>
<evidence type="ECO:0000313" key="1">
    <source>
        <dbReference type="EMBL" id="ADZ69868.1"/>
    </source>
</evidence>
<dbReference type="eggNOG" id="ENOG5033SKS">
    <property type="taxonomic scope" value="Bacteria"/>
</dbReference>
<gene>
    <name evidence="1" type="ordered locus">SL003B_1440</name>
</gene>
<dbReference type="KEGG" id="pgv:SL003B_1440"/>
<name>F2J361_POLGS</name>
<accession>F2J361</accession>
<dbReference type="OrthoDB" id="9829961at2"/>
<organism evidence="1 2">
    <name type="scientific">Polymorphum gilvum (strain LMG 25793 / CGMCC 1.9160 / SL003B-26A1)</name>
    <dbReference type="NCBI Taxonomy" id="991905"/>
    <lineage>
        <taxon>Bacteria</taxon>
        <taxon>Pseudomonadati</taxon>
        <taxon>Pseudomonadota</taxon>
        <taxon>Alphaproteobacteria</taxon>
        <taxon>Rhodobacterales</taxon>
        <taxon>Paracoccaceae</taxon>
        <taxon>Polymorphum</taxon>
    </lineage>
</organism>
<dbReference type="STRING" id="991905.SL003B_1440"/>